<dbReference type="EMBL" id="CP002999">
    <property type="protein sequence ID" value="AEM69800.1"/>
    <property type="molecule type" value="Genomic_DNA"/>
</dbReference>
<evidence type="ECO:0000313" key="2">
    <source>
        <dbReference type="EMBL" id="AEM69800.1"/>
    </source>
</evidence>
<dbReference type="eggNOG" id="COG2963">
    <property type="taxonomic scope" value="Bacteria"/>
</dbReference>
<dbReference type="InterPro" id="IPR036397">
    <property type="entry name" value="RNaseH_sf"/>
</dbReference>
<dbReference type="Pfam" id="PF13565">
    <property type="entry name" value="HTH_32"/>
    <property type="match status" value="1"/>
</dbReference>
<dbReference type="KEGG" id="mrs:Murru_3006"/>
<dbReference type="HOGENOM" id="CLU_027402_10_0_10"/>
<dbReference type="AlphaFoldDB" id="G2PK43"/>
<feature type="domain" description="Integrase catalytic" evidence="1">
    <location>
        <begin position="130"/>
        <end position="296"/>
    </location>
</feature>
<dbReference type="InterPro" id="IPR036388">
    <property type="entry name" value="WH-like_DNA-bd_sf"/>
</dbReference>
<dbReference type="KEGG" id="mrs:Murru_0751"/>
<dbReference type="InterPro" id="IPR001584">
    <property type="entry name" value="Integrase_cat-core"/>
</dbReference>
<sequence length="325" mass="38551">MRFTQQEKYEIIRLVETSEIGVNRTLKETGVNKSTFYNWYGKYLEGGFDGLAPSQRARNTYWNRIPDKIRSQVVEMALDFPEESCRGLACKMTDEREYYISESSVYRILKSKGLVTSPAFDTIAASQEYRDKTQRVHQMWQTDFTYLKIVGWGWYYLSTILDDYSRYIVHWELCPSMNAGDVKKTVGRALEKVSLPKGQMPRLLSDNGPCYISGELKEFIKKKEMEHIRGKPNHPQTQGKIERYHRSMKNIIKLDNYYLPGELKERLEEFVDYYNNRRYHESLDNLTPATVYFGLDKKILENRKLIKKRTMLKRRKEHQIQKLKL</sequence>
<dbReference type="Proteomes" id="UP000008908">
    <property type="component" value="Chromosome"/>
</dbReference>
<dbReference type="NCBIfam" id="NF033516">
    <property type="entry name" value="transpos_IS3"/>
    <property type="match status" value="1"/>
</dbReference>
<keyword evidence="4" id="KW-1185">Reference proteome</keyword>
<accession>G2PK43</accession>
<evidence type="ECO:0000259" key="1">
    <source>
        <dbReference type="PROSITE" id="PS50994"/>
    </source>
</evidence>
<protein>
    <submittedName>
        <fullName evidence="3">Integrase catalytic region</fullName>
    </submittedName>
</protein>
<reference evidence="4" key="1">
    <citation type="submission" date="2011-08" db="EMBL/GenBank/DDBJ databases">
        <title>The complete genome of Muricauda ruestringensis DSM 13258.</title>
        <authorList>
            <person name="Lucas S."/>
            <person name="Han J."/>
            <person name="Lapidus A."/>
            <person name="Bruce D."/>
            <person name="Goodwin L."/>
            <person name="Pitluck S."/>
            <person name="Peters L."/>
            <person name="Kyrpides N."/>
            <person name="Mavromatis K."/>
            <person name="Ivanova N."/>
            <person name="Ovchinnikova G."/>
            <person name="Teshima H."/>
            <person name="Detter J.C."/>
            <person name="Tapia R."/>
            <person name="Han C."/>
            <person name="Land M."/>
            <person name="Hauser L."/>
            <person name="Markowitz V."/>
            <person name="Cheng J.-F."/>
            <person name="Hugenholtz P."/>
            <person name="Woyke T."/>
            <person name="Wu D."/>
            <person name="Spring S."/>
            <person name="Schroeder M."/>
            <person name="Brambilla E."/>
            <person name="Klenk H.-P."/>
            <person name="Eisen J.A."/>
        </authorList>
    </citation>
    <scope>NUCLEOTIDE SEQUENCE [LARGE SCALE GENOMIC DNA]</scope>
    <source>
        <strain evidence="4">DSM 13258 / LMG 19739 / B1</strain>
    </source>
</reference>
<gene>
    <name evidence="2" type="ordered locus">Murru_0751</name>
    <name evidence="3" type="ordered locus">Murru_3006</name>
</gene>
<dbReference type="SUPFAM" id="SSF48295">
    <property type="entry name" value="TrpR-like"/>
    <property type="match status" value="1"/>
</dbReference>
<dbReference type="SUPFAM" id="SSF53098">
    <property type="entry name" value="Ribonuclease H-like"/>
    <property type="match status" value="1"/>
</dbReference>
<dbReference type="PANTHER" id="PTHR46889">
    <property type="entry name" value="TRANSPOSASE INSF FOR INSERTION SEQUENCE IS3B-RELATED"/>
    <property type="match status" value="1"/>
</dbReference>
<dbReference type="InterPro" id="IPR012337">
    <property type="entry name" value="RNaseH-like_sf"/>
</dbReference>
<name>G2PK43_ALLRU</name>
<reference evidence="3 4" key="2">
    <citation type="journal article" date="2012" name="Stand. Genomic Sci.">
        <title>Complete genome sequence of the facultatively anaerobic, appendaged bacterium Muricauda ruestringensis type strain (B1(T)).</title>
        <authorList>
            <person name="Huntemann M."/>
            <person name="Teshima H."/>
            <person name="Lapidus A."/>
            <person name="Nolan M."/>
            <person name="Lucas S."/>
            <person name="Hammon N."/>
            <person name="Deshpande S."/>
            <person name="Cheng J.F."/>
            <person name="Tapia R."/>
            <person name="Goodwin L.A."/>
            <person name="Pitluck S."/>
            <person name="Liolios K."/>
            <person name="Pagani I."/>
            <person name="Ivanova N."/>
            <person name="Mavromatis K."/>
            <person name="Mikhailova N."/>
            <person name="Pati A."/>
            <person name="Chen A."/>
            <person name="Palaniappan K."/>
            <person name="Land M."/>
            <person name="Hauser L."/>
            <person name="Pan C."/>
            <person name="Brambilla E.M."/>
            <person name="Rohde M."/>
            <person name="Spring S."/>
            <person name="Goker M."/>
            <person name="Detter J.C."/>
            <person name="Bristow J."/>
            <person name="Eisen J.A."/>
            <person name="Markowitz V."/>
            <person name="Hugenholtz P."/>
            <person name="Kyrpides N.C."/>
            <person name="Klenk H.P."/>
            <person name="Woyke T."/>
        </authorList>
    </citation>
    <scope>NUCLEOTIDE SEQUENCE [LARGE SCALE GENOMIC DNA]</scope>
    <source>
        <strain evidence="3">DSM 13258</strain>
        <strain evidence="4">DSM 13258 / LMG 19739 / B1</strain>
    </source>
</reference>
<dbReference type="Gene3D" id="3.30.420.10">
    <property type="entry name" value="Ribonuclease H-like superfamily/Ribonuclease H"/>
    <property type="match status" value="1"/>
</dbReference>
<dbReference type="eggNOG" id="COG2801">
    <property type="taxonomic scope" value="Bacteria"/>
</dbReference>
<dbReference type="GO" id="GO:0015074">
    <property type="term" value="P:DNA integration"/>
    <property type="evidence" value="ECO:0007669"/>
    <property type="project" value="InterPro"/>
</dbReference>
<dbReference type="Pfam" id="PF00665">
    <property type="entry name" value="rve"/>
    <property type="match status" value="1"/>
</dbReference>
<dbReference type="STRING" id="886377.Murru_0751"/>
<dbReference type="InterPro" id="IPR010921">
    <property type="entry name" value="Trp_repressor/repl_initiator"/>
</dbReference>
<organism evidence="3 4">
    <name type="scientific">Allomuricauda ruestringensis (strain DSM 13258 / CIP 107369 / LMG 19739 / B1)</name>
    <name type="common">Muricauda ruestringensis</name>
    <dbReference type="NCBI Taxonomy" id="886377"/>
    <lineage>
        <taxon>Bacteria</taxon>
        <taxon>Pseudomonadati</taxon>
        <taxon>Bacteroidota</taxon>
        <taxon>Flavobacteriia</taxon>
        <taxon>Flavobacteriales</taxon>
        <taxon>Flavobacteriaceae</taxon>
        <taxon>Flagellimonas</taxon>
    </lineage>
</organism>
<dbReference type="InterPro" id="IPR050900">
    <property type="entry name" value="Transposase_IS3/IS150/IS904"/>
</dbReference>
<evidence type="ECO:0000313" key="3">
    <source>
        <dbReference type="EMBL" id="AEM72028.1"/>
    </source>
</evidence>
<evidence type="ECO:0000313" key="4">
    <source>
        <dbReference type="Proteomes" id="UP000008908"/>
    </source>
</evidence>
<dbReference type="InterPro" id="IPR048020">
    <property type="entry name" value="Transpos_IS3"/>
</dbReference>
<dbReference type="Gene3D" id="1.10.10.10">
    <property type="entry name" value="Winged helix-like DNA-binding domain superfamily/Winged helix DNA-binding domain"/>
    <property type="match status" value="1"/>
</dbReference>
<dbReference type="GO" id="GO:0043565">
    <property type="term" value="F:sequence-specific DNA binding"/>
    <property type="evidence" value="ECO:0007669"/>
    <property type="project" value="InterPro"/>
</dbReference>
<dbReference type="PANTHER" id="PTHR46889:SF4">
    <property type="entry name" value="TRANSPOSASE INSO FOR INSERTION SEQUENCE ELEMENT IS911B-RELATED"/>
    <property type="match status" value="1"/>
</dbReference>
<proteinExistence type="predicted"/>
<dbReference type="EMBL" id="CP002999">
    <property type="protein sequence ID" value="AEM72028.1"/>
    <property type="molecule type" value="Genomic_DNA"/>
</dbReference>
<dbReference type="PROSITE" id="PS50994">
    <property type="entry name" value="INTEGRASE"/>
    <property type="match status" value="1"/>
</dbReference>